<name>A0A1I4DX29_9HYPH</name>
<evidence type="ECO:0000313" key="2">
    <source>
        <dbReference type="Proteomes" id="UP000199598"/>
    </source>
</evidence>
<organism evidence="1 2">
    <name type="scientific">Pseudovibrio ascidiaceicola</name>
    <dbReference type="NCBI Taxonomy" id="285279"/>
    <lineage>
        <taxon>Bacteria</taxon>
        <taxon>Pseudomonadati</taxon>
        <taxon>Pseudomonadota</taxon>
        <taxon>Alphaproteobacteria</taxon>
        <taxon>Hyphomicrobiales</taxon>
        <taxon>Stappiaceae</taxon>
        <taxon>Pseudovibrio</taxon>
    </lineage>
</organism>
<protein>
    <submittedName>
        <fullName evidence="1">Uncharacterized protein</fullName>
    </submittedName>
</protein>
<dbReference type="EMBL" id="FOSK01000013">
    <property type="protein sequence ID" value="SFK98208.1"/>
    <property type="molecule type" value="Genomic_DNA"/>
</dbReference>
<evidence type="ECO:0000313" key="1">
    <source>
        <dbReference type="EMBL" id="SFK98208.1"/>
    </source>
</evidence>
<accession>A0A1I4DX29</accession>
<dbReference type="InterPro" id="IPR011050">
    <property type="entry name" value="Pectin_lyase_fold/virulence"/>
</dbReference>
<gene>
    <name evidence="1" type="ORF">SAMN04488518_11348</name>
</gene>
<reference evidence="1 2" key="1">
    <citation type="submission" date="2016-10" db="EMBL/GenBank/DDBJ databases">
        <authorList>
            <person name="Varghese N."/>
            <person name="Submissions S."/>
        </authorList>
    </citation>
    <scope>NUCLEOTIDE SEQUENCE [LARGE SCALE GENOMIC DNA]</scope>
    <source>
        <strain evidence="1 2">DSM 16392</strain>
    </source>
</reference>
<sequence>MSLTQSLNEVVQSTKDLIETVKTTYSQHDVEIQKILAVAPELQRVFYVDAVNGSDENDGSENAPFRRLKKAADLVPRHGRGHIYLLSDYHMTEPVFAHDCHLNIFGNKDVFRKVTFEQYSHGTDGNDYRAFQGFRWVGSGYFNFCYLDMVLPVLDPQYNGLPTSNYASIVSCATSSHTGNQGVTFRYGDIRIPTAEEGTPAGHILGHYSPISVYLSNVTASGASLKERFSRNDRARSYTMNFNFDELP</sequence>
<dbReference type="RefSeq" id="WP_093522608.1">
    <property type="nucleotide sequence ID" value="NZ_FOSK01000013.1"/>
</dbReference>
<comment type="caution">
    <text evidence="1">The sequence shown here is derived from an EMBL/GenBank/DDBJ whole genome shotgun (WGS) entry which is preliminary data.</text>
</comment>
<dbReference type="Proteomes" id="UP000199598">
    <property type="component" value="Unassembled WGS sequence"/>
</dbReference>
<dbReference type="SUPFAM" id="SSF51126">
    <property type="entry name" value="Pectin lyase-like"/>
    <property type="match status" value="1"/>
</dbReference>
<keyword evidence="2" id="KW-1185">Reference proteome</keyword>
<proteinExistence type="predicted"/>